<evidence type="ECO:0000256" key="3">
    <source>
        <dbReference type="ARBA" id="ARBA00022679"/>
    </source>
</evidence>
<evidence type="ECO:0000256" key="1">
    <source>
        <dbReference type="ARBA" id="ARBA00006460"/>
    </source>
</evidence>
<dbReference type="Pfam" id="PF00623">
    <property type="entry name" value="RNA_pol_Rpb1_2"/>
    <property type="match status" value="2"/>
</dbReference>
<dbReference type="AlphaFoldDB" id="A0A9C7PSX6"/>
<dbReference type="InterPro" id="IPR000722">
    <property type="entry name" value="RNA_pol_asu"/>
</dbReference>
<dbReference type="InterPro" id="IPR006592">
    <property type="entry name" value="RNA_pol_N"/>
</dbReference>
<dbReference type="SUPFAM" id="SSF64484">
    <property type="entry name" value="beta and beta-prime subunits of DNA dependent RNA-polymerase"/>
    <property type="match status" value="1"/>
</dbReference>
<dbReference type="SMART" id="SM00663">
    <property type="entry name" value="RPOLA_N"/>
    <property type="match status" value="1"/>
</dbReference>
<dbReference type="Pfam" id="PF04998">
    <property type="entry name" value="RNA_pol_Rpb1_5"/>
    <property type="match status" value="1"/>
</dbReference>
<evidence type="ECO:0000256" key="6">
    <source>
        <dbReference type="RuleBase" id="RU004279"/>
    </source>
</evidence>
<dbReference type="GO" id="GO:0006351">
    <property type="term" value="P:DNA-templated transcription"/>
    <property type="evidence" value="ECO:0007669"/>
    <property type="project" value="InterPro"/>
</dbReference>
<keyword evidence="3 6" id="KW-0808">Transferase</keyword>
<dbReference type="EC" id="2.7.7.6" evidence="6"/>
<reference evidence="8" key="1">
    <citation type="journal article" date="2022" name="Proc. Natl. Acad. Sci. U.S.A.">
        <title>Life cycle and functional genomics of the unicellular red alga Galdieria for elucidating algal and plant evolution and industrial use.</title>
        <authorList>
            <person name="Hirooka S."/>
            <person name="Itabashi T."/>
            <person name="Ichinose T.M."/>
            <person name="Onuma R."/>
            <person name="Fujiwara T."/>
            <person name="Yamashita S."/>
            <person name="Jong L.W."/>
            <person name="Tomita R."/>
            <person name="Iwane A.H."/>
            <person name="Miyagishima S.Y."/>
        </authorList>
    </citation>
    <scope>NUCLEOTIDE SEQUENCE</scope>
    <source>
        <strain evidence="8">NBRC 102759</strain>
    </source>
</reference>
<dbReference type="InterPro" id="IPR045867">
    <property type="entry name" value="DNA-dir_RpoC_beta_prime"/>
</dbReference>
<dbReference type="InterPro" id="IPR044893">
    <property type="entry name" value="RNA_pol_Rpb1_clamp_domain"/>
</dbReference>
<organism evidence="8 9">
    <name type="scientific">Galdieria partita</name>
    <dbReference type="NCBI Taxonomy" id="83374"/>
    <lineage>
        <taxon>Eukaryota</taxon>
        <taxon>Rhodophyta</taxon>
        <taxon>Bangiophyceae</taxon>
        <taxon>Galdieriales</taxon>
        <taxon>Galdieriaceae</taxon>
        <taxon>Galdieria</taxon>
    </lineage>
</organism>
<comment type="similarity">
    <text evidence="1 6">Belongs to the RNA polymerase beta' chain family.</text>
</comment>
<dbReference type="InterPro" id="IPR038120">
    <property type="entry name" value="Rpb1_funnel_sf"/>
</dbReference>
<keyword evidence="9" id="KW-1185">Reference proteome</keyword>
<dbReference type="OrthoDB" id="270392at2759"/>
<dbReference type="Gene3D" id="2.40.40.20">
    <property type="match status" value="1"/>
</dbReference>
<dbReference type="Proteomes" id="UP001061958">
    <property type="component" value="Unassembled WGS sequence"/>
</dbReference>
<dbReference type="Gene3D" id="1.10.132.30">
    <property type="match status" value="1"/>
</dbReference>
<dbReference type="Gene3D" id="4.10.860.120">
    <property type="entry name" value="RNA polymerase II, clamp domain"/>
    <property type="match status" value="1"/>
</dbReference>
<dbReference type="EMBL" id="BQMJ01000013">
    <property type="protein sequence ID" value="GJQ10143.1"/>
    <property type="molecule type" value="Genomic_DNA"/>
</dbReference>
<dbReference type="InterPro" id="IPR007080">
    <property type="entry name" value="RNA_pol_Rpb1_1"/>
</dbReference>
<comment type="catalytic activity">
    <reaction evidence="6">
        <text>RNA(n) + a ribonucleoside 5'-triphosphate = RNA(n+1) + diphosphate</text>
        <dbReference type="Rhea" id="RHEA:21248"/>
        <dbReference type="Rhea" id="RHEA-COMP:14527"/>
        <dbReference type="Rhea" id="RHEA-COMP:17342"/>
        <dbReference type="ChEBI" id="CHEBI:33019"/>
        <dbReference type="ChEBI" id="CHEBI:61557"/>
        <dbReference type="ChEBI" id="CHEBI:140395"/>
        <dbReference type="EC" id="2.7.7.6"/>
    </reaction>
</comment>
<sequence length="821" mass="93644">MFFRRETPRGSFLLLASRITFFQKELSTLSASSFKTGCPSTLLFNFSRILKYSILEELSVISIFQGLFSTESSLYEGFMDTVAEIEDEELFMDGDEEETSDGGGGGNSDDDASSIPEEFPILEEWEATDNSELLDTDFNFLTIRLYSSEEIQKIAVCEIRETDLSKVFGTIKDSRLGPVDFHTPCSTCLRTFKDCPGHFGYIDLEECPVLHPLFVREFGYIFKSICHECCEPLLSSFEIDYMKRCGNEISLKKIASWVEYSNSSCPNNCPPNKLFEIKDNRVYVVSHDGKLYEYSLAKAKKILEGVEEKHWKNIFGLEFTNPASFVMDKLLVIPSQSRPPILLNGEITDHDLTKCYSDIIRHKSLKQYDQVVRSIQNLLDGFNGVGRRTLGIKQRIQGKKAVVRKNLMGKRVNYCCRSVAAPDPTLDVDEVRVPKVLCSKFLHEAEKITEANYEKWKELFSKGEASGGPLEIGKYARRHLQEGDYVTLNRQPTLYKQGFMLHKVKLGDELVVRMHLSVTPLYNADFDGDEVSVMFSPNPRVQRHMIETMSVSNYIISDHTGEVSISLAYDALSGLYKMPKELVPKPFDSLSKITKSTVKKAVAEFYEENGKEATIRLISDTSRKVLDFLEYHILSASYYQLLQLADSHKKQEALDKIRQEFRQSSSLEERIGSLLFKFPEPMNKEDNDFLVMVDSKTKGTFFHLSQLCYFLGQQYVNGTVFFPDPETNRVTVWDSFDSDPTEPEFYGFVPHSFLEGLSQREMFFHANGGREGLVDTACRTSEVGNLQRNLCKSIENYFLNEDNMVVNSLNEVLSFSNATIY</sequence>
<dbReference type="GO" id="GO:0003677">
    <property type="term" value="F:DNA binding"/>
    <property type="evidence" value="ECO:0007669"/>
    <property type="project" value="InterPro"/>
</dbReference>
<evidence type="ECO:0000256" key="4">
    <source>
        <dbReference type="ARBA" id="ARBA00022695"/>
    </source>
</evidence>
<comment type="function">
    <text evidence="6">DNA-dependent RNA polymerase catalyzes the transcription of DNA into RNA using the four ribonucleoside triphosphates as substrates.</text>
</comment>
<comment type="caution">
    <text evidence="8">The sequence shown here is derived from an EMBL/GenBank/DDBJ whole genome shotgun (WGS) entry which is preliminary data.</text>
</comment>
<feature type="domain" description="RNA polymerase N-terminal" evidence="7">
    <location>
        <begin position="323"/>
        <end position="579"/>
    </location>
</feature>
<keyword evidence="4 6" id="KW-0548">Nucleotidyltransferase</keyword>
<reference evidence="8" key="2">
    <citation type="submission" date="2022-01" db="EMBL/GenBank/DDBJ databases">
        <authorList>
            <person name="Hirooka S."/>
            <person name="Miyagishima S.Y."/>
        </authorList>
    </citation>
    <scope>NUCLEOTIDE SEQUENCE</scope>
    <source>
        <strain evidence="8">NBRC 102759</strain>
    </source>
</reference>
<dbReference type="GO" id="GO:0005736">
    <property type="term" value="C:RNA polymerase I complex"/>
    <property type="evidence" value="ECO:0007669"/>
    <property type="project" value="TreeGrafter"/>
</dbReference>
<name>A0A9C7PSX6_9RHOD</name>
<dbReference type="InterPro" id="IPR007081">
    <property type="entry name" value="RNA_pol_Rpb1_5"/>
</dbReference>
<dbReference type="PANTHER" id="PTHR19376">
    <property type="entry name" value="DNA-DIRECTED RNA POLYMERASE"/>
    <property type="match status" value="1"/>
</dbReference>
<keyword evidence="2 6" id="KW-0240">DNA-directed RNA polymerase</keyword>
<proteinExistence type="inferred from homology"/>
<dbReference type="Gene3D" id="6.10.250.2940">
    <property type="match status" value="1"/>
</dbReference>
<dbReference type="PANTHER" id="PTHR19376:SF11">
    <property type="entry name" value="DNA-DIRECTED RNA POLYMERASE I SUBUNIT RPA1"/>
    <property type="match status" value="1"/>
</dbReference>
<evidence type="ECO:0000256" key="5">
    <source>
        <dbReference type="ARBA" id="ARBA00023163"/>
    </source>
</evidence>
<dbReference type="GO" id="GO:0003899">
    <property type="term" value="F:DNA-directed RNA polymerase activity"/>
    <property type="evidence" value="ECO:0007669"/>
    <property type="project" value="UniProtKB-EC"/>
</dbReference>
<dbReference type="Pfam" id="PF04997">
    <property type="entry name" value="RNA_pol_Rpb1_1"/>
    <property type="match status" value="1"/>
</dbReference>
<accession>A0A9C7PSX6</accession>
<protein>
    <recommendedName>
        <fullName evidence="6">DNA-directed RNA polymerase subunit</fullName>
        <ecNumber evidence="6">2.7.7.6</ecNumber>
    </recommendedName>
</protein>
<dbReference type="Pfam" id="PF05000">
    <property type="entry name" value="RNA_pol_Rpb1_4"/>
    <property type="match status" value="1"/>
</dbReference>
<evidence type="ECO:0000313" key="9">
    <source>
        <dbReference type="Proteomes" id="UP001061958"/>
    </source>
</evidence>
<dbReference type="InterPro" id="IPR007083">
    <property type="entry name" value="RNA_pol_Rpb1_4"/>
</dbReference>
<gene>
    <name evidence="8" type="ORF">GpartN1_g1934.t1</name>
</gene>
<evidence type="ECO:0000313" key="8">
    <source>
        <dbReference type="EMBL" id="GJQ10143.1"/>
    </source>
</evidence>
<evidence type="ECO:0000256" key="2">
    <source>
        <dbReference type="ARBA" id="ARBA00022478"/>
    </source>
</evidence>
<keyword evidence="5 6" id="KW-0804">Transcription</keyword>
<evidence type="ECO:0000259" key="7">
    <source>
        <dbReference type="SMART" id="SM00663"/>
    </source>
</evidence>